<accession>A0A7G8PXL5</accession>
<evidence type="ECO:0000256" key="1">
    <source>
        <dbReference type="SAM" id="Coils"/>
    </source>
</evidence>
<organism evidence="2 3">
    <name type="scientific">Constantimarinum furrinae</name>
    <dbReference type="NCBI Taxonomy" id="2562285"/>
    <lineage>
        <taxon>Bacteria</taxon>
        <taxon>Pseudomonadati</taxon>
        <taxon>Bacteroidota</taxon>
        <taxon>Flavobacteriia</taxon>
        <taxon>Flavobacteriales</taxon>
        <taxon>Flavobacteriaceae</taxon>
        <taxon>Altibacter/Constantimarinum group</taxon>
        <taxon>Constantimarinum</taxon>
    </lineage>
</organism>
<dbReference type="KEGG" id="alti:ALE3EI_2548"/>
<dbReference type="RefSeq" id="WP_186989274.1">
    <property type="nucleotide sequence ID" value="NZ_CP052909.1"/>
</dbReference>
<feature type="coiled-coil region" evidence="1">
    <location>
        <begin position="27"/>
        <end position="91"/>
    </location>
</feature>
<dbReference type="EMBL" id="CP052909">
    <property type="protein sequence ID" value="QNJ99081.1"/>
    <property type="molecule type" value="Genomic_DNA"/>
</dbReference>
<keyword evidence="3" id="KW-1185">Reference proteome</keyword>
<proteinExistence type="predicted"/>
<protein>
    <submittedName>
        <fullName evidence="2">Uncharacterized protein</fullName>
    </submittedName>
</protein>
<dbReference type="Proteomes" id="UP000515514">
    <property type="component" value="Chromosome"/>
</dbReference>
<sequence length="143" mass="17227">MNSHFKYIEWRDTSGLHQDTLHSLSELHFLKDELRFLEDLVEEHTLQLFYGKDQIENKSILNQLDNHSKRLLILLKELEAHKNKLQVLMDNNDVLGELREYKDEHYKLLLEEMDFHSDVKNTKRTIFEILSVLIKKNKQKKLL</sequence>
<evidence type="ECO:0000313" key="3">
    <source>
        <dbReference type="Proteomes" id="UP000515514"/>
    </source>
</evidence>
<keyword evidence="1" id="KW-0175">Coiled coil</keyword>
<dbReference type="AlphaFoldDB" id="A0A7G8PXL5"/>
<reference evidence="2 3" key="1">
    <citation type="submission" date="2020-04" db="EMBL/GenBank/DDBJ databases">
        <title>Genome sequence of Altibacter aquimarinus strain ALE3EI.</title>
        <authorList>
            <person name="Oh H.-M."/>
            <person name="Jang D."/>
        </authorList>
    </citation>
    <scope>NUCLEOTIDE SEQUENCE [LARGE SCALE GENOMIC DNA]</scope>
    <source>
        <strain evidence="2 3">ALE3EI</strain>
    </source>
</reference>
<gene>
    <name evidence="2" type="ORF">ALE3EI_2548</name>
</gene>
<evidence type="ECO:0000313" key="2">
    <source>
        <dbReference type="EMBL" id="QNJ99081.1"/>
    </source>
</evidence>
<name>A0A7G8PXL5_9FLAO</name>